<dbReference type="Pfam" id="PF05161">
    <property type="entry name" value="MOFRL"/>
    <property type="match status" value="1"/>
</dbReference>
<protein>
    <recommendedName>
        <fullName evidence="4">Glycerate kinase</fullName>
        <ecNumber evidence="3">2.7.1.31</ecNumber>
    </recommendedName>
</protein>
<evidence type="ECO:0000256" key="7">
    <source>
        <dbReference type="ARBA" id="ARBA00022777"/>
    </source>
</evidence>
<dbReference type="InterPro" id="IPR038614">
    <property type="entry name" value="GK_N_sf"/>
</dbReference>
<gene>
    <name evidence="11" type="ORF">PECUL_23A027208</name>
</gene>
<evidence type="ECO:0000259" key="10">
    <source>
        <dbReference type="Pfam" id="PF13660"/>
    </source>
</evidence>
<organism evidence="11 12">
    <name type="scientific">Pelobates cultripes</name>
    <name type="common">Western spadefoot toad</name>
    <dbReference type="NCBI Taxonomy" id="61616"/>
    <lineage>
        <taxon>Eukaryota</taxon>
        <taxon>Metazoa</taxon>
        <taxon>Chordata</taxon>
        <taxon>Craniata</taxon>
        <taxon>Vertebrata</taxon>
        <taxon>Euteleostomi</taxon>
        <taxon>Amphibia</taxon>
        <taxon>Batrachia</taxon>
        <taxon>Anura</taxon>
        <taxon>Pelobatoidea</taxon>
        <taxon>Pelobatidae</taxon>
        <taxon>Pelobates</taxon>
    </lineage>
</organism>
<accession>A0AAD1SZN9</accession>
<comment type="catalytic activity">
    <reaction evidence="1">
        <text>(R)-glycerate + ATP = (2R)-3-phosphoglycerate + ADP + H(+)</text>
        <dbReference type="Rhea" id="RHEA:23516"/>
        <dbReference type="ChEBI" id="CHEBI:15378"/>
        <dbReference type="ChEBI" id="CHEBI:16659"/>
        <dbReference type="ChEBI" id="CHEBI:30616"/>
        <dbReference type="ChEBI" id="CHEBI:58272"/>
        <dbReference type="ChEBI" id="CHEBI:456216"/>
        <dbReference type="EC" id="2.7.1.31"/>
    </reaction>
</comment>
<evidence type="ECO:0000256" key="4">
    <source>
        <dbReference type="ARBA" id="ARBA00020720"/>
    </source>
</evidence>
<dbReference type="InterPro" id="IPR039760">
    <property type="entry name" value="MOFRL_protein"/>
</dbReference>
<dbReference type="InterPro" id="IPR037035">
    <property type="entry name" value="GK-like_C_sf"/>
</dbReference>
<sequence>MVCESSSNVLGGRENEDFRDPGPGCLLTRVTRAPHTVFGCLITQISRWLRGSPSVVTPVFPVCCLGLTVREPPPLSLFPPCCLWSRGMRQHADVTKRALPLAAGIADVLRFHRAILGVAESAHVESARVTFRCPPCYEWQHSEAVSAGSGWHLLSKRFCFMARVLQILRLKHSLFYQTHRTKMGSVPLQEDARKIFWAAVSAVLPPHMLHRSLKVTDCGDSSVLECGGIEFSLNRNLYLVGFGKAVLGMAASVEQILGKHLLEGVISIPRGMEESLKQAGRREMLLSSGSSIRVMEGAEHNMADEAALEAAGEIQSLAKKLTERDILLVLISGGGSALLPAPFPPLTLQDKQTITKQLAMKGATIQELNTLRRTLSKLKGGGLAMAAFPAQVVSLILSDVIGDDLDVIASGPTVYSSYSAKECLRILDKYHLRGSAPGTVEQVLLSRPPTLLNDNFNHVHNILIGSNLIALGEAQEESTKLGYHPLLLSTSISGDVKQVSCFYGLLARVICSIMTNSPEQQQLQQEILSLVDKMTIPDLKLADWLQELQTYGDLGAVCVLCGGEITVLVQGEGKGGRNQELALRVAQEWHDTQEGMKDCEVLFLSGGTDGQDGPTEAAGAFSYPGLLMDAQEKGLNVEHSLNHSDSNGFFTRFHDGRYLLVTGLTGTNVMDVQVLLIQKNRRQ</sequence>
<feature type="domain" description="MOFRL" evidence="9">
    <location>
        <begin position="557"/>
        <end position="671"/>
    </location>
</feature>
<dbReference type="SUPFAM" id="SSF82544">
    <property type="entry name" value="GckA/TtuD-like"/>
    <property type="match status" value="1"/>
</dbReference>
<evidence type="ECO:0000256" key="2">
    <source>
        <dbReference type="ARBA" id="ARBA00005393"/>
    </source>
</evidence>
<evidence type="ECO:0000313" key="12">
    <source>
        <dbReference type="Proteomes" id="UP001295444"/>
    </source>
</evidence>
<dbReference type="Pfam" id="PF13660">
    <property type="entry name" value="DUF4147"/>
    <property type="match status" value="1"/>
</dbReference>
<comment type="similarity">
    <text evidence="2">Belongs to the glycerate kinase type-2 family.</text>
</comment>
<dbReference type="PANTHER" id="PTHR12227:SF0">
    <property type="entry name" value="GLYCERATE KINASE"/>
    <property type="match status" value="1"/>
</dbReference>
<dbReference type="InterPro" id="IPR007835">
    <property type="entry name" value="MOFRL"/>
</dbReference>
<proteinExistence type="inferred from homology"/>
<keyword evidence="12" id="KW-1185">Reference proteome</keyword>
<evidence type="ECO:0000256" key="5">
    <source>
        <dbReference type="ARBA" id="ARBA00022679"/>
    </source>
</evidence>
<dbReference type="GO" id="GO:0005737">
    <property type="term" value="C:cytoplasm"/>
    <property type="evidence" value="ECO:0007669"/>
    <property type="project" value="TreeGrafter"/>
</dbReference>
<keyword evidence="8" id="KW-0067">ATP-binding</keyword>
<keyword evidence="6" id="KW-0547">Nucleotide-binding</keyword>
<reference evidence="11" key="1">
    <citation type="submission" date="2022-03" db="EMBL/GenBank/DDBJ databases">
        <authorList>
            <person name="Alioto T."/>
            <person name="Alioto T."/>
            <person name="Gomez Garrido J."/>
        </authorList>
    </citation>
    <scope>NUCLEOTIDE SEQUENCE</scope>
</reference>
<dbReference type="Gene3D" id="3.40.50.10180">
    <property type="entry name" value="Glycerate kinase, MOFRL-like N-terminal domain"/>
    <property type="match status" value="1"/>
</dbReference>
<dbReference type="InterPro" id="IPR025286">
    <property type="entry name" value="MOFRL_assoc_dom"/>
</dbReference>
<evidence type="ECO:0000256" key="8">
    <source>
        <dbReference type="ARBA" id="ARBA00022840"/>
    </source>
</evidence>
<dbReference type="EMBL" id="OW240919">
    <property type="protein sequence ID" value="CAH2312614.1"/>
    <property type="molecule type" value="Genomic_DNA"/>
</dbReference>
<evidence type="ECO:0000313" key="11">
    <source>
        <dbReference type="EMBL" id="CAH2312614.1"/>
    </source>
</evidence>
<dbReference type="Proteomes" id="UP001295444">
    <property type="component" value="Chromosome 08"/>
</dbReference>
<dbReference type="FunFam" id="3.40.50.10180:FF:000001">
    <property type="entry name" value="Glycerate kinase"/>
    <property type="match status" value="1"/>
</dbReference>
<dbReference type="PANTHER" id="PTHR12227">
    <property type="entry name" value="GLYCERATE KINASE"/>
    <property type="match status" value="1"/>
</dbReference>
<dbReference type="EC" id="2.7.1.31" evidence="3"/>
<dbReference type="GO" id="GO:0005524">
    <property type="term" value="F:ATP binding"/>
    <property type="evidence" value="ECO:0007669"/>
    <property type="project" value="UniProtKB-KW"/>
</dbReference>
<feature type="domain" description="MOFRL-associated" evidence="10">
    <location>
        <begin position="192"/>
        <end position="444"/>
    </location>
</feature>
<evidence type="ECO:0000256" key="1">
    <source>
        <dbReference type="ARBA" id="ARBA00000694"/>
    </source>
</evidence>
<evidence type="ECO:0000256" key="3">
    <source>
        <dbReference type="ARBA" id="ARBA00012101"/>
    </source>
</evidence>
<keyword evidence="7 11" id="KW-0418">Kinase</keyword>
<keyword evidence="5" id="KW-0808">Transferase</keyword>
<dbReference type="Gene3D" id="3.40.1480.10">
    <property type="entry name" value="MOFRL domain"/>
    <property type="match status" value="1"/>
</dbReference>
<evidence type="ECO:0000256" key="6">
    <source>
        <dbReference type="ARBA" id="ARBA00022741"/>
    </source>
</evidence>
<dbReference type="GO" id="GO:0008887">
    <property type="term" value="F:glycerate kinase activity"/>
    <property type="evidence" value="ECO:0007669"/>
    <property type="project" value="UniProtKB-EC"/>
</dbReference>
<evidence type="ECO:0000259" key="9">
    <source>
        <dbReference type="Pfam" id="PF05161"/>
    </source>
</evidence>
<name>A0AAD1SZN9_PELCU</name>
<dbReference type="AlphaFoldDB" id="A0AAD1SZN9"/>